<dbReference type="PROSITE" id="PS00197">
    <property type="entry name" value="2FE2S_FER_1"/>
    <property type="match status" value="1"/>
</dbReference>
<dbReference type="CDD" id="cd06215">
    <property type="entry name" value="FNR_iron_sulfur_binding_1"/>
    <property type="match status" value="1"/>
</dbReference>
<dbReference type="InterPro" id="IPR012675">
    <property type="entry name" value="Beta-grasp_dom_sf"/>
</dbReference>
<dbReference type="PANTHER" id="PTHR47354:SF6">
    <property type="entry name" value="NADH OXIDOREDUCTASE HCR"/>
    <property type="match status" value="1"/>
</dbReference>
<comment type="similarity">
    <text evidence="9">In the N-terminal section; belongs to the FAD-binding oxidoreductase type 6 family.</text>
</comment>
<evidence type="ECO:0000256" key="1">
    <source>
        <dbReference type="ARBA" id="ARBA00001974"/>
    </source>
</evidence>
<accession>A0A2P8VRF8</accession>
<name>A0A2P8VRF8_9ENTR</name>
<feature type="domain" description="FAD-binding FR-type" evidence="11">
    <location>
        <begin position="7"/>
        <end position="107"/>
    </location>
</feature>
<proteinExistence type="inferred from homology"/>
<organism evidence="12 13">
    <name type="scientific">Siccibacter turicensis</name>
    <dbReference type="NCBI Taxonomy" id="357233"/>
    <lineage>
        <taxon>Bacteria</taxon>
        <taxon>Pseudomonadati</taxon>
        <taxon>Pseudomonadota</taxon>
        <taxon>Gammaproteobacteria</taxon>
        <taxon>Enterobacterales</taxon>
        <taxon>Enterobacteriaceae</taxon>
        <taxon>Siccibacter</taxon>
    </lineage>
</organism>
<dbReference type="RefSeq" id="WP_106876101.1">
    <property type="nucleotide sequence ID" value="NZ_JAXCWX010000002.1"/>
</dbReference>
<evidence type="ECO:0000259" key="11">
    <source>
        <dbReference type="PROSITE" id="PS51384"/>
    </source>
</evidence>
<dbReference type="OrthoDB" id="9796486at2"/>
<evidence type="ECO:0000256" key="6">
    <source>
        <dbReference type="ARBA" id="ARBA00023002"/>
    </source>
</evidence>
<evidence type="ECO:0000259" key="10">
    <source>
        <dbReference type="PROSITE" id="PS51085"/>
    </source>
</evidence>
<dbReference type="PANTHER" id="PTHR47354">
    <property type="entry name" value="NADH OXIDOREDUCTASE HCR"/>
    <property type="match status" value="1"/>
</dbReference>
<dbReference type="PROSITE" id="PS51085">
    <property type="entry name" value="2FE2S_FER_2"/>
    <property type="match status" value="1"/>
</dbReference>
<keyword evidence="3" id="KW-0001">2Fe-2S</keyword>
<dbReference type="PROSITE" id="PS51384">
    <property type="entry name" value="FAD_FR"/>
    <property type="match status" value="1"/>
</dbReference>
<reference evidence="12 13" key="1">
    <citation type="submission" date="2018-03" db="EMBL/GenBank/DDBJ databases">
        <title>Draft genome sequence of the first documented clinical Siccibacter turicensis isolate in Austria.</title>
        <authorList>
            <person name="Lepuschitz S."/>
            <person name="Pekard-Amenitsch S."/>
            <person name="Haunold R."/>
            <person name="Schill S."/>
            <person name="Mach R."/>
            <person name="Allerberger F."/>
            <person name="Ruppitsch W."/>
            <person name="Forsythe S.J."/>
        </authorList>
    </citation>
    <scope>NUCLEOTIDE SEQUENCE [LARGE SCALE GENOMIC DNA]</scope>
    <source>
        <strain evidence="12 13">6100069499-17</strain>
    </source>
</reference>
<sequence length="322" mass="35463">MTMPSPLCPWRMQVHHITQETPDVWTLALLCHDQYRWRAGQYALVSINNSPDTLRAYTISATPGVSPFITLTVRRIENGVGSGWLTGQVKRGDYLWLSDAQGDFTCDRDDNDRFLLLGAGCGVTPIISMRRWLATYRPEADVAVIYNVRTPQDVIFADEWREYPVTLMAEQQATLGFLEGRISREVLAAVPDIASRTVMVCGPAPYMDAVEQMARELGVTRVRKETFFTPAAAPASSGLKFTTLHPAREFYGPVGTTLLEALESNRVPVNAACRAGVCGSCKTRVLSGEYTVSSTMTLTEKEIADGYVLACSCHPQSDLALA</sequence>
<dbReference type="InterPro" id="IPR036010">
    <property type="entry name" value="2Fe-2S_ferredoxin-like_sf"/>
</dbReference>
<evidence type="ECO:0000313" key="13">
    <source>
        <dbReference type="Proteomes" id="UP000240212"/>
    </source>
</evidence>
<dbReference type="EMBL" id="PYEP01000001">
    <property type="protein sequence ID" value="PSN09648.1"/>
    <property type="molecule type" value="Genomic_DNA"/>
</dbReference>
<dbReference type="InterPro" id="IPR050415">
    <property type="entry name" value="MRET"/>
</dbReference>
<dbReference type="CDD" id="cd00207">
    <property type="entry name" value="fer2"/>
    <property type="match status" value="1"/>
</dbReference>
<dbReference type="STRING" id="1388748.GCA_000463155_01425"/>
<evidence type="ECO:0000256" key="8">
    <source>
        <dbReference type="ARBA" id="ARBA00023014"/>
    </source>
</evidence>
<keyword evidence="5" id="KW-0274">FAD</keyword>
<dbReference type="GO" id="GO:0016491">
    <property type="term" value="F:oxidoreductase activity"/>
    <property type="evidence" value="ECO:0007669"/>
    <property type="project" value="UniProtKB-KW"/>
</dbReference>
<evidence type="ECO:0000256" key="5">
    <source>
        <dbReference type="ARBA" id="ARBA00022827"/>
    </source>
</evidence>
<dbReference type="Proteomes" id="UP000240212">
    <property type="component" value="Unassembled WGS sequence"/>
</dbReference>
<dbReference type="Gene3D" id="3.10.20.30">
    <property type="match status" value="1"/>
</dbReference>
<dbReference type="SUPFAM" id="SSF54292">
    <property type="entry name" value="2Fe-2S ferredoxin-like"/>
    <property type="match status" value="1"/>
</dbReference>
<evidence type="ECO:0000256" key="3">
    <source>
        <dbReference type="ARBA" id="ARBA00022714"/>
    </source>
</evidence>
<dbReference type="InterPro" id="IPR001041">
    <property type="entry name" value="2Fe-2S_ferredoxin-type"/>
</dbReference>
<dbReference type="InterPro" id="IPR001433">
    <property type="entry name" value="OxRdtase_FAD/NAD-bd"/>
</dbReference>
<dbReference type="Pfam" id="PF00111">
    <property type="entry name" value="Fer2"/>
    <property type="match status" value="1"/>
</dbReference>
<evidence type="ECO:0000256" key="9">
    <source>
        <dbReference type="ARBA" id="ARBA00061434"/>
    </source>
</evidence>
<keyword evidence="7" id="KW-0408">Iron</keyword>
<dbReference type="GO" id="GO:0046872">
    <property type="term" value="F:metal ion binding"/>
    <property type="evidence" value="ECO:0007669"/>
    <property type="project" value="UniProtKB-KW"/>
</dbReference>
<dbReference type="AlphaFoldDB" id="A0A2P8VRF8"/>
<dbReference type="Pfam" id="PF00175">
    <property type="entry name" value="NAD_binding_1"/>
    <property type="match status" value="1"/>
</dbReference>
<comment type="cofactor">
    <cofactor evidence="1">
        <name>FAD</name>
        <dbReference type="ChEBI" id="CHEBI:57692"/>
    </cofactor>
</comment>
<dbReference type="Gene3D" id="2.40.30.10">
    <property type="entry name" value="Translation factors"/>
    <property type="match status" value="1"/>
</dbReference>
<evidence type="ECO:0000313" key="12">
    <source>
        <dbReference type="EMBL" id="PSN09648.1"/>
    </source>
</evidence>
<gene>
    <name evidence="12" type="ORF">C7G83_02570</name>
</gene>
<keyword evidence="6" id="KW-0560">Oxidoreductase</keyword>
<protein>
    <submittedName>
        <fullName evidence="12">NADH oxidoreductase</fullName>
    </submittedName>
</protein>
<dbReference type="InterPro" id="IPR006058">
    <property type="entry name" value="2Fe2S_fd_BS"/>
</dbReference>
<dbReference type="InterPro" id="IPR039261">
    <property type="entry name" value="FNR_nucleotide-bd"/>
</dbReference>
<dbReference type="GO" id="GO:0051537">
    <property type="term" value="F:2 iron, 2 sulfur cluster binding"/>
    <property type="evidence" value="ECO:0007669"/>
    <property type="project" value="UniProtKB-KW"/>
</dbReference>
<dbReference type="InterPro" id="IPR017927">
    <property type="entry name" value="FAD-bd_FR_type"/>
</dbReference>
<dbReference type="Gene3D" id="3.40.50.80">
    <property type="entry name" value="Nucleotide-binding domain of ferredoxin-NADP reductase (FNR) module"/>
    <property type="match status" value="1"/>
</dbReference>
<evidence type="ECO:0000256" key="2">
    <source>
        <dbReference type="ARBA" id="ARBA00022630"/>
    </source>
</evidence>
<keyword evidence="13" id="KW-1185">Reference proteome</keyword>
<keyword evidence="2" id="KW-0285">Flavoprotein</keyword>
<keyword evidence="8" id="KW-0411">Iron-sulfur</keyword>
<comment type="caution">
    <text evidence="12">The sequence shown here is derived from an EMBL/GenBank/DDBJ whole genome shotgun (WGS) entry which is preliminary data.</text>
</comment>
<evidence type="ECO:0000256" key="4">
    <source>
        <dbReference type="ARBA" id="ARBA00022723"/>
    </source>
</evidence>
<keyword evidence="4" id="KW-0479">Metal-binding</keyword>
<evidence type="ECO:0000256" key="7">
    <source>
        <dbReference type="ARBA" id="ARBA00023004"/>
    </source>
</evidence>
<feature type="domain" description="2Fe-2S ferredoxin-type" evidence="10">
    <location>
        <begin position="237"/>
        <end position="322"/>
    </location>
</feature>
<dbReference type="InterPro" id="IPR017938">
    <property type="entry name" value="Riboflavin_synthase-like_b-brl"/>
</dbReference>
<dbReference type="SUPFAM" id="SSF52343">
    <property type="entry name" value="Ferredoxin reductase-like, C-terminal NADP-linked domain"/>
    <property type="match status" value="1"/>
</dbReference>
<dbReference type="NCBIfam" id="NF007964">
    <property type="entry name" value="PRK10684.1"/>
    <property type="match status" value="1"/>
</dbReference>
<dbReference type="SUPFAM" id="SSF63380">
    <property type="entry name" value="Riboflavin synthase domain-like"/>
    <property type="match status" value="1"/>
</dbReference>